<comment type="caution">
    <text evidence="1">The sequence shown here is derived from an EMBL/GenBank/DDBJ whole genome shotgun (WGS) entry which is preliminary data.</text>
</comment>
<sequence>MLLTIFLAIVFCTAITLMLLSAVAFVQKKEFFSSAPREAREAVLPREKELFYGARKIGWTLIIFSILMILGTGVVSIWDGFRSGFGFWQFFTRFVLIFTIYKVYDMVCFDYFLLMKFRFFQHYYPETESVYPPKKYGYNLKSQLLKLLVIFPAASAIAAWICSLLG</sequence>
<keyword evidence="2" id="KW-1185">Reference proteome</keyword>
<dbReference type="Proteomes" id="UP000192328">
    <property type="component" value="Unassembled WGS sequence"/>
</dbReference>
<dbReference type="EMBL" id="FWXZ01000002">
    <property type="protein sequence ID" value="SMC53496.1"/>
    <property type="molecule type" value="Genomic_DNA"/>
</dbReference>
<accession>A0AC61PKE8</accession>
<reference evidence="1" key="1">
    <citation type="submission" date="2017-04" db="EMBL/GenBank/DDBJ databases">
        <authorList>
            <person name="Varghese N."/>
            <person name="Submissions S."/>
        </authorList>
    </citation>
    <scope>NUCLEOTIDE SEQUENCE</scope>
    <source>
        <strain evidence="1">WTE2008</strain>
    </source>
</reference>
<evidence type="ECO:0000313" key="1">
    <source>
        <dbReference type="EMBL" id="SMC53496.1"/>
    </source>
</evidence>
<proteinExistence type="predicted"/>
<protein>
    <submittedName>
        <fullName evidence="1">Uncharacterized protein</fullName>
    </submittedName>
</protein>
<name>A0AC61PKE8_9FIRM</name>
<organism evidence="1 2">
    <name type="scientific">Aristaeella lactis</name>
    <dbReference type="NCBI Taxonomy" id="3046383"/>
    <lineage>
        <taxon>Bacteria</taxon>
        <taxon>Bacillati</taxon>
        <taxon>Bacillota</taxon>
        <taxon>Clostridia</taxon>
        <taxon>Eubacteriales</taxon>
        <taxon>Aristaeellaceae</taxon>
        <taxon>Aristaeella</taxon>
    </lineage>
</organism>
<gene>
    <name evidence="1" type="ORF">SAMN06297397_1291</name>
</gene>
<evidence type="ECO:0000313" key="2">
    <source>
        <dbReference type="Proteomes" id="UP000192328"/>
    </source>
</evidence>